<evidence type="ECO:0000313" key="2">
    <source>
        <dbReference type="Proteomes" id="UP000319004"/>
    </source>
</evidence>
<sequence length="193" mass="21628">MSDSQPVPINRTSKADRFLKSSFFEQLVEHVFISELLQEAYYRFGMTVEVLRSEIDASGYDVVFECNGIIRHVQLKTSNIHGKTSRQKVNVALAEKPSGCVVWIIRSEDNPDCRMRLTYRFFGNEAGQPLPSLDGFAVAKHTKGNKDGVKLERPAIRVVNKGDFLAINTMTELVMRLFGLADPTHGAEGTPHD</sequence>
<gene>
    <name evidence="1" type="ORF">Enr13x_32670</name>
</gene>
<reference evidence="1 2" key="1">
    <citation type="submission" date="2019-03" db="EMBL/GenBank/DDBJ databases">
        <title>Deep-cultivation of Planctomycetes and their phenomic and genomic characterization uncovers novel biology.</title>
        <authorList>
            <person name="Wiegand S."/>
            <person name="Jogler M."/>
            <person name="Boedeker C."/>
            <person name="Pinto D."/>
            <person name="Vollmers J."/>
            <person name="Rivas-Marin E."/>
            <person name="Kohn T."/>
            <person name="Peeters S.H."/>
            <person name="Heuer A."/>
            <person name="Rast P."/>
            <person name="Oberbeckmann S."/>
            <person name="Bunk B."/>
            <person name="Jeske O."/>
            <person name="Meyerdierks A."/>
            <person name="Storesund J.E."/>
            <person name="Kallscheuer N."/>
            <person name="Luecker S."/>
            <person name="Lage O.M."/>
            <person name="Pohl T."/>
            <person name="Merkel B.J."/>
            <person name="Hornburger P."/>
            <person name="Mueller R.-W."/>
            <person name="Bruemmer F."/>
            <person name="Labrenz M."/>
            <person name="Spormann A.M."/>
            <person name="Op den Camp H."/>
            <person name="Overmann J."/>
            <person name="Amann R."/>
            <person name="Jetten M.S.M."/>
            <person name="Mascher T."/>
            <person name="Medema M.H."/>
            <person name="Devos D.P."/>
            <person name="Kaster A.-K."/>
            <person name="Ovreas L."/>
            <person name="Rohde M."/>
            <person name="Galperin M.Y."/>
            <person name="Jogler C."/>
        </authorList>
    </citation>
    <scope>NUCLEOTIDE SEQUENCE [LARGE SCALE GENOMIC DNA]</scope>
    <source>
        <strain evidence="1 2">Enr13</strain>
    </source>
</reference>
<dbReference type="KEGG" id="snep:Enr13x_32670"/>
<dbReference type="RefSeq" id="WP_145387553.1">
    <property type="nucleotide sequence ID" value="NZ_CP037423.1"/>
</dbReference>
<dbReference type="Proteomes" id="UP000319004">
    <property type="component" value="Chromosome"/>
</dbReference>
<keyword evidence="2" id="KW-1185">Reference proteome</keyword>
<evidence type="ECO:0000313" key="1">
    <source>
        <dbReference type="EMBL" id="QDV43411.1"/>
    </source>
</evidence>
<dbReference type="OrthoDB" id="5917942at2"/>
<protein>
    <recommendedName>
        <fullName evidence="3">PD(D/E)XK endonuclease domain-containing protein</fullName>
    </recommendedName>
</protein>
<accession>A0A518HRJ4</accession>
<organism evidence="1 2">
    <name type="scientific">Stieleria neptunia</name>
    <dbReference type="NCBI Taxonomy" id="2527979"/>
    <lineage>
        <taxon>Bacteria</taxon>
        <taxon>Pseudomonadati</taxon>
        <taxon>Planctomycetota</taxon>
        <taxon>Planctomycetia</taxon>
        <taxon>Pirellulales</taxon>
        <taxon>Pirellulaceae</taxon>
        <taxon>Stieleria</taxon>
    </lineage>
</organism>
<evidence type="ECO:0008006" key="3">
    <source>
        <dbReference type="Google" id="ProtNLM"/>
    </source>
</evidence>
<name>A0A518HRJ4_9BACT</name>
<proteinExistence type="predicted"/>
<dbReference type="AlphaFoldDB" id="A0A518HRJ4"/>
<dbReference type="EMBL" id="CP037423">
    <property type="protein sequence ID" value="QDV43411.1"/>
    <property type="molecule type" value="Genomic_DNA"/>
</dbReference>